<evidence type="ECO:0000313" key="1">
    <source>
        <dbReference type="EMBL" id="STZ74253.1"/>
    </source>
</evidence>
<protein>
    <submittedName>
        <fullName evidence="1">Uncharacterized protein</fullName>
    </submittedName>
</protein>
<organism evidence="1 2">
    <name type="scientific">Mycolicibacterium fortuitum</name>
    <name type="common">Mycobacterium fortuitum</name>
    <dbReference type="NCBI Taxonomy" id="1766"/>
    <lineage>
        <taxon>Bacteria</taxon>
        <taxon>Bacillati</taxon>
        <taxon>Actinomycetota</taxon>
        <taxon>Actinomycetes</taxon>
        <taxon>Mycobacteriales</taxon>
        <taxon>Mycobacteriaceae</taxon>
        <taxon>Mycolicibacterium</taxon>
    </lineage>
</organism>
<proteinExistence type="predicted"/>
<name>A0A378UBX0_MYCFO</name>
<dbReference type="AlphaFoldDB" id="A0A378UBX0"/>
<accession>A0A378UBX0</accession>
<sequence>MVRVAAILEAIAGPAVKRGASFLTELPRLGVVLDYAI</sequence>
<dbReference type="EMBL" id="UGQY01000001">
    <property type="protein sequence ID" value="STZ74253.1"/>
    <property type="molecule type" value="Genomic_DNA"/>
</dbReference>
<gene>
    <name evidence="1" type="ORF">NCTC1542_01804</name>
</gene>
<reference evidence="1 2" key="1">
    <citation type="submission" date="2018-06" db="EMBL/GenBank/DDBJ databases">
        <authorList>
            <consortium name="Pathogen Informatics"/>
            <person name="Doyle S."/>
        </authorList>
    </citation>
    <scope>NUCLEOTIDE SEQUENCE [LARGE SCALE GENOMIC DNA]</scope>
    <source>
        <strain evidence="1 2">NCTC1542</strain>
    </source>
</reference>
<evidence type="ECO:0000313" key="2">
    <source>
        <dbReference type="Proteomes" id="UP000255389"/>
    </source>
</evidence>
<dbReference type="Proteomes" id="UP000255389">
    <property type="component" value="Unassembled WGS sequence"/>
</dbReference>